<keyword evidence="2" id="KW-0175">Coiled coil</keyword>
<dbReference type="GO" id="GO:0004222">
    <property type="term" value="F:metalloendopeptidase activity"/>
    <property type="evidence" value="ECO:0007669"/>
    <property type="project" value="TreeGrafter"/>
</dbReference>
<feature type="chain" id="PRO_5032494972" evidence="4">
    <location>
        <begin position="19"/>
        <end position="424"/>
    </location>
</feature>
<organism evidence="6 7">
    <name type="scientific">Dysgonomonas hofstadii</name>
    <dbReference type="NCBI Taxonomy" id="637886"/>
    <lineage>
        <taxon>Bacteria</taxon>
        <taxon>Pseudomonadati</taxon>
        <taxon>Bacteroidota</taxon>
        <taxon>Bacteroidia</taxon>
        <taxon>Bacteroidales</taxon>
        <taxon>Dysgonomonadaceae</taxon>
        <taxon>Dysgonomonas</taxon>
    </lineage>
</organism>
<keyword evidence="1 4" id="KW-0732">Signal</keyword>
<gene>
    <name evidence="6" type="ORF">GGR21_000850</name>
</gene>
<evidence type="ECO:0000256" key="2">
    <source>
        <dbReference type="SAM" id="Coils"/>
    </source>
</evidence>
<feature type="region of interest" description="Disordered" evidence="3">
    <location>
        <begin position="257"/>
        <end position="279"/>
    </location>
</feature>
<evidence type="ECO:0000313" key="7">
    <source>
        <dbReference type="Proteomes" id="UP000555103"/>
    </source>
</evidence>
<dbReference type="Proteomes" id="UP000555103">
    <property type="component" value="Unassembled WGS sequence"/>
</dbReference>
<dbReference type="AlphaFoldDB" id="A0A840CTB1"/>
<feature type="coiled-coil region" evidence="2">
    <location>
        <begin position="73"/>
        <end position="107"/>
    </location>
</feature>
<dbReference type="RefSeq" id="WP_183305890.1">
    <property type="nucleotide sequence ID" value="NZ_JACIEP010000002.1"/>
</dbReference>
<protein>
    <submittedName>
        <fullName evidence="6">Septal ring factor EnvC (AmiA/AmiB activator)</fullName>
    </submittedName>
</protein>
<name>A0A840CTB1_9BACT</name>
<feature type="domain" description="M23ase beta-sheet core" evidence="5">
    <location>
        <begin position="326"/>
        <end position="419"/>
    </location>
</feature>
<dbReference type="Gene3D" id="2.70.70.10">
    <property type="entry name" value="Glucose Permease (Domain IIA)"/>
    <property type="match status" value="1"/>
</dbReference>
<evidence type="ECO:0000313" key="6">
    <source>
        <dbReference type="EMBL" id="MBB4034963.1"/>
    </source>
</evidence>
<evidence type="ECO:0000259" key="5">
    <source>
        <dbReference type="Pfam" id="PF01551"/>
    </source>
</evidence>
<dbReference type="InterPro" id="IPR011055">
    <property type="entry name" value="Dup_hybrid_motif"/>
</dbReference>
<dbReference type="InterPro" id="IPR050570">
    <property type="entry name" value="Cell_wall_metabolism_enzyme"/>
</dbReference>
<reference evidence="6 7" key="1">
    <citation type="submission" date="2020-08" db="EMBL/GenBank/DDBJ databases">
        <title>Genomic Encyclopedia of Type Strains, Phase IV (KMG-IV): sequencing the most valuable type-strain genomes for metagenomic binning, comparative biology and taxonomic classification.</title>
        <authorList>
            <person name="Goeker M."/>
        </authorList>
    </citation>
    <scope>NUCLEOTIDE SEQUENCE [LARGE SCALE GENOMIC DNA]</scope>
    <source>
        <strain evidence="6 7">DSM 104969</strain>
    </source>
</reference>
<dbReference type="EMBL" id="JACIEP010000002">
    <property type="protein sequence ID" value="MBB4034963.1"/>
    <property type="molecule type" value="Genomic_DNA"/>
</dbReference>
<accession>A0A840CTB1</accession>
<proteinExistence type="predicted"/>
<dbReference type="Gene3D" id="6.10.250.3150">
    <property type="match status" value="1"/>
</dbReference>
<dbReference type="Pfam" id="PF01551">
    <property type="entry name" value="Peptidase_M23"/>
    <property type="match status" value="1"/>
</dbReference>
<dbReference type="PANTHER" id="PTHR21666">
    <property type="entry name" value="PEPTIDASE-RELATED"/>
    <property type="match status" value="1"/>
</dbReference>
<comment type="caution">
    <text evidence="6">The sequence shown here is derived from an EMBL/GenBank/DDBJ whole genome shotgun (WGS) entry which is preliminary data.</text>
</comment>
<dbReference type="PANTHER" id="PTHR21666:SF289">
    <property type="entry name" value="L-ALA--D-GLU ENDOPEPTIDASE"/>
    <property type="match status" value="1"/>
</dbReference>
<feature type="signal peptide" evidence="4">
    <location>
        <begin position="1"/>
        <end position="18"/>
    </location>
</feature>
<dbReference type="CDD" id="cd12797">
    <property type="entry name" value="M23_peptidase"/>
    <property type="match status" value="1"/>
</dbReference>
<dbReference type="SUPFAM" id="SSF51261">
    <property type="entry name" value="Duplicated hybrid motif"/>
    <property type="match status" value="1"/>
</dbReference>
<sequence length="424" mass="48188">MRIFVVLLAFAISISSFAQSTPHIKELERQRKEALREISNTNKLLSDTKKTTTTLLDRIKLISNQIFSRQKVLDLLGQEINGLDAEQKRIESEVIVLEGELKEKQKNYAKAIDGMLRNRQSENRMLFVLSGKSLTESYRRLRYLRDYSEWRSKQADEIKEKSDNLKERKEALAKTRNEKTVLLGQRVTEQANLKKEEGNFQQEVSEAQKKQKDLQKILTQKRKQAEALDRQIAKLIAEEVARQEREAKRIAAEKAKAEAAKSGSASSKGKTKPSITLPSEKMTTENVVLSNNFASNRGKLPYPISGNYTITSRFGKRQQGPAVTIFNSGLDIRSQSGAEAKAVFNGEITYVAAIPGYNTCIIVRHGNYYTFYGNIQSIYVKQGDKVKTGQSLGRLYTDPDTGFSEIHFQLWQGTNKQNPEPWLR</sequence>
<dbReference type="InterPro" id="IPR016047">
    <property type="entry name" value="M23ase_b-sheet_dom"/>
</dbReference>
<evidence type="ECO:0000256" key="1">
    <source>
        <dbReference type="ARBA" id="ARBA00022729"/>
    </source>
</evidence>
<keyword evidence="7" id="KW-1185">Reference proteome</keyword>
<evidence type="ECO:0000256" key="3">
    <source>
        <dbReference type="SAM" id="MobiDB-lite"/>
    </source>
</evidence>
<evidence type="ECO:0000256" key="4">
    <source>
        <dbReference type="SAM" id="SignalP"/>
    </source>
</evidence>